<evidence type="ECO:0000313" key="4">
    <source>
        <dbReference type="Proteomes" id="UP000035704"/>
    </source>
</evidence>
<feature type="domain" description="Helix-hairpin-helix DNA-binding motif class 1" evidence="2">
    <location>
        <begin position="181"/>
        <end position="200"/>
    </location>
</feature>
<dbReference type="InterPro" id="IPR019554">
    <property type="entry name" value="Soluble_ligand-bd"/>
</dbReference>
<reference evidence="3 4" key="1">
    <citation type="submission" date="2014-10" db="EMBL/GenBank/DDBJ databases">
        <title>Genome sequence of Clostridium aceticum DSM 1496.</title>
        <authorList>
            <person name="Poehlein A."/>
            <person name="Schiel-Bengelsdorf B."/>
            <person name="Gottschalk G."/>
            <person name="Duerre P."/>
            <person name="Daniel R."/>
        </authorList>
    </citation>
    <scope>NUCLEOTIDE SEQUENCE [LARGE SCALE GENOMIC DNA]</scope>
    <source>
        <strain evidence="3 4">DSM 1496</strain>
    </source>
</reference>
<organism evidence="3 4">
    <name type="scientific">Clostridium aceticum</name>
    <dbReference type="NCBI Taxonomy" id="84022"/>
    <lineage>
        <taxon>Bacteria</taxon>
        <taxon>Bacillati</taxon>
        <taxon>Bacillota</taxon>
        <taxon>Clostridia</taxon>
        <taxon>Eubacteriales</taxon>
        <taxon>Clostridiaceae</taxon>
        <taxon>Clostridium</taxon>
    </lineage>
</organism>
<dbReference type="GO" id="GO:0015627">
    <property type="term" value="C:type II protein secretion system complex"/>
    <property type="evidence" value="ECO:0007669"/>
    <property type="project" value="TreeGrafter"/>
</dbReference>
<dbReference type="Pfam" id="PF12836">
    <property type="entry name" value="HHH_3"/>
    <property type="match status" value="1"/>
</dbReference>
<dbReference type="SUPFAM" id="SSF47781">
    <property type="entry name" value="RuvA domain 2-like"/>
    <property type="match status" value="1"/>
</dbReference>
<evidence type="ECO:0000313" key="3">
    <source>
        <dbReference type="EMBL" id="AKL95122.1"/>
    </source>
</evidence>
<dbReference type="InterPro" id="IPR051675">
    <property type="entry name" value="Endo/Exo/Phosphatase_dom_1"/>
</dbReference>
<gene>
    <name evidence="3" type="ORF">CACET_c16730</name>
</gene>
<dbReference type="EMBL" id="CP009687">
    <property type="protein sequence ID" value="AKL95122.1"/>
    <property type="molecule type" value="Genomic_DNA"/>
</dbReference>
<keyword evidence="1" id="KW-0472">Membrane</keyword>
<dbReference type="OrthoDB" id="9790239at2"/>
<dbReference type="InterPro" id="IPR003583">
    <property type="entry name" value="Hlx-hairpin-Hlx_DNA-bd_motif"/>
</dbReference>
<feature type="domain" description="Helix-hairpin-helix DNA-binding motif class 1" evidence="2">
    <location>
        <begin position="211"/>
        <end position="230"/>
    </location>
</feature>
<sequence length="234" mass="26345">MNIIISYDIKGVEAVMTFKLNDRQKLIIIIFIVIVLAFVSYTNHLKSKKEIYILSESRQQTVVEYERDEEEQKKEINEKIKVENNTIIVHVEGAVAQPGVYELPQEARVFNAIEAAGGLKNTADRREINLAKKISDEEKIYIPVEGESFSNVSLNQQMLSTPSISSNVSSTGININTATKEELETLPGVGSVLAQRIIDHRNEKGFFQSIEELQSVSGIGEKKYSDIKDKITIR</sequence>
<keyword evidence="4" id="KW-1185">Reference proteome</keyword>
<dbReference type="Gene3D" id="3.10.560.10">
    <property type="entry name" value="Outer membrane lipoprotein wza domain like"/>
    <property type="match status" value="1"/>
</dbReference>
<dbReference type="AlphaFoldDB" id="A0A0G3WB34"/>
<keyword evidence="1" id="KW-1133">Transmembrane helix</keyword>
<dbReference type="Pfam" id="PF10531">
    <property type="entry name" value="SLBB"/>
    <property type="match status" value="1"/>
</dbReference>
<dbReference type="SMART" id="SM00278">
    <property type="entry name" value="HhH1"/>
    <property type="match status" value="2"/>
</dbReference>
<feature type="transmembrane region" description="Helical" evidence="1">
    <location>
        <begin position="26"/>
        <end position="45"/>
    </location>
</feature>
<proteinExistence type="predicted"/>
<dbReference type="PATRIC" id="fig|84022.6.peg.1668"/>
<name>A0A0G3WB34_9CLOT</name>
<dbReference type="GO" id="GO:0015628">
    <property type="term" value="P:protein secretion by the type II secretion system"/>
    <property type="evidence" value="ECO:0007669"/>
    <property type="project" value="TreeGrafter"/>
</dbReference>
<protein>
    <submittedName>
        <fullName evidence="3">Competence protein ComEA helix-hairpin-helix repeat-containing protein</fullName>
    </submittedName>
</protein>
<dbReference type="InterPro" id="IPR004509">
    <property type="entry name" value="Competence_ComEA_HhH"/>
</dbReference>
<dbReference type="NCBIfam" id="TIGR00426">
    <property type="entry name" value="competence protein ComEA helix-hairpin-helix repeat region"/>
    <property type="match status" value="1"/>
</dbReference>
<dbReference type="Gene3D" id="1.10.150.280">
    <property type="entry name" value="AF1531-like domain"/>
    <property type="match status" value="1"/>
</dbReference>
<evidence type="ECO:0000259" key="2">
    <source>
        <dbReference type="SMART" id="SM00278"/>
    </source>
</evidence>
<dbReference type="PANTHER" id="PTHR21180">
    <property type="entry name" value="ENDONUCLEASE/EXONUCLEASE/PHOSPHATASE FAMILY DOMAIN-CONTAINING PROTEIN 1"/>
    <property type="match status" value="1"/>
</dbReference>
<dbReference type="GO" id="GO:0003677">
    <property type="term" value="F:DNA binding"/>
    <property type="evidence" value="ECO:0007669"/>
    <property type="project" value="InterPro"/>
</dbReference>
<dbReference type="Proteomes" id="UP000035704">
    <property type="component" value="Chromosome"/>
</dbReference>
<evidence type="ECO:0000256" key="1">
    <source>
        <dbReference type="SAM" id="Phobius"/>
    </source>
</evidence>
<dbReference type="KEGG" id="cace:CACET_c16730"/>
<dbReference type="STRING" id="84022.CACET_c16730"/>
<dbReference type="GO" id="GO:0006281">
    <property type="term" value="P:DNA repair"/>
    <property type="evidence" value="ECO:0007669"/>
    <property type="project" value="InterPro"/>
</dbReference>
<dbReference type="InterPro" id="IPR010994">
    <property type="entry name" value="RuvA_2-like"/>
</dbReference>
<dbReference type="RefSeq" id="WP_052661268.1">
    <property type="nucleotide sequence ID" value="NZ_CP009687.1"/>
</dbReference>
<keyword evidence="1" id="KW-0812">Transmembrane</keyword>
<accession>A0A0G3WB34</accession>
<dbReference type="PANTHER" id="PTHR21180:SF32">
    <property type="entry name" value="ENDONUCLEASE_EXONUCLEASE_PHOSPHATASE FAMILY DOMAIN-CONTAINING PROTEIN 1"/>
    <property type="match status" value="1"/>
</dbReference>